<evidence type="ECO:0000313" key="2">
    <source>
        <dbReference type="Proteomes" id="UP000308600"/>
    </source>
</evidence>
<gene>
    <name evidence="1" type="ORF">BDN72DRAFT_430142</name>
</gene>
<sequence>MPPPIGGVYKIISAQCGLSLDLSGSDQKSIIGYEWHGGRNQQWFVDPQPDRPDTFIILNGSKPVGLSFEGNPGDGVPVVAIEEPGIWVIRPDGENPSAFSRIFVPDTPFNLELPDEPVPESPVTLFGQSQPGINQTWLLERV</sequence>
<reference evidence="1 2" key="1">
    <citation type="journal article" date="2019" name="Nat. Ecol. Evol.">
        <title>Megaphylogeny resolves global patterns of mushroom evolution.</title>
        <authorList>
            <person name="Varga T."/>
            <person name="Krizsan K."/>
            <person name="Foldi C."/>
            <person name="Dima B."/>
            <person name="Sanchez-Garcia M."/>
            <person name="Sanchez-Ramirez S."/>
            <person name="Szollosi G.J."/>
            <person name="Szarkandi J.G."/>
            <person name="Papp V."/>
            <person name="Albert L."/>
            <person name="Andreopoulos W."/>
            <person name="Angelini C."/>
            <person name="Antonin V."/>
            <person name="Barry K.W."/>
            <person name="Bougher N.L."/>
            <person name="Buchanan P."/>
            <person name="Buyck B."/>
            <person name="Bense V."/>
            <person name="Catcheside P."/>
            <person name="Chovatia M."/>
            <person name="Cooper J."/>
            <person name="Damon W."/>
            <person name="Desjardin D."/>
            <person name="Finy P."/>
            <person name="Geml J."/>
            <person name="Haridas S."/>
            <person name="Hughes K."/>
            <person name="Justo A."/>
            <person name="Karasinski D."/>
            <person name="Kautmanova I."/>
            <person name="Kiss B."/>
            <person name="Kocsube S."/>
            <person name="Kotiranta H."/>
            <person name="LaButti K.M."/>
            <person name="Lechner B.E."/>
            <person name="Liimatainen K."/>
            <person name="Lipzen A."/>
            <person name="Lukacs Z."/>
            <person name="Mihaltcheva S."/>
            <person name="Morgado L.N."/>
            <person name="Niskanen T."/>
            <person name="Noordeloos M.E."/>
            <person name="Ohm R.A."/>
            <person name="Ortiz-Santana B."/>
            <person name="Ovrebo C."/>
            <person name="Racz N."/>
            <person name="Riley R."/>
            <person name="Savchenko A."/>
            <person name="Shiryaev A."/>
            <person name="Soop K."/>
            <person name="Spirin V."/>
            <person name="Szebenyi C."/>
            <person name="Tomsovsky M."/>
            <person name="Tulloss R.E."/>
            <person name="Uehling J."/>
            <person name="Grigoriev I.V."/>
            <person name="Vagvolgyi C."/>
            <person name="Papp T."/>
            <person name="Martin F.M."/>
            <person name="Miettinen O."/>
            <person name="Hibbett D.S."/>
            <person name="Nagy L.G."/>
        </authorList>
    </citation>
    <scope>NUCLEOTIDE SEQUENCE [LARGE SCALE GENOMIC DNA]</scope>
    <source>
        <strain evidence="1 2">NL-1719</strain>
    </source>
</reference>
<proteinExistence type="predicted"/>
<protein>
    <submittedName>
        <fullName evidence="1">Uncharacterized protein</fullName>
    </submittedName>
</protein>
<keyword evidence="2" id="KW-1185">Reference proteome</keyword>
<accession>A0ACD3A799</accession>
<dbReference type="Proteomes" id="UP000308600">
    <property type="component" value="Unassembled WGS sequence"/>
</dbReference>
<organism evidence="1 2">
    <name type="scientific">Pluteus cervinus</name>
    <dbReference type="NCBI Taxonomy" id="181527"/>
    <lineage>
        <taxon>Eukaryota</taxon>
        <taxon>Fungi</taxon>
        <taxon>Dikarya</taxon>
        <taxon>Basidiomycota</taxon>
        <taxon>Agaricomycotina</taxon>
        <taxon>Agaricomycetes</taxon>
        <taxon>Agaricomycetidae</taxon>
        <taxon>Agaricales</taxon>
        <taxon>Pluteineae</taxon>
        <taxon>Pluteaceae</taxon>
        <taxon>Pluteus</taxon>
    </lineage>
</organism>
<evidence type="ECO:0000313" key="1">
    <source>
        <dbReference type="EMBL" id="TFK61728.1"/>
    </source>
</evidence>
<name>A0ACD3A799_9AGAR</name>
<dbReference type="EMBL" id="ML208633">
    <property type="protein sequence ID" value="TFK61728.1"/>
    <property type="molecule type" value="Genomic_DNA"/>
</dbReference>